<dbReference type="Proteomes" id="UP001589833">
    <property type="component" value="Unassembled WGS sequence"/>
</dbReference>
<accession>A0ABV6NLA4</accession>
<evidence type="ECO:0000313" key="2">
    <source>
        <dbReference type="EMBL" id="MFC0560873.1"/>
    </source>
</evidence>
<organism evidence="2 3">
    <name type="scientific">Halalkalibacter alkalisediminis</name>
    <dbReference type="NCBI Taxonomy" id="935616"/>
    <lineage>
        <taxon>Bacteria</taxon>
        <taxon>Bacillati</taxon>
        <taxon>Bacillota</taxon>
        <taxon>Bacilli</taxon>
        <taxon>Bacillales</taxon>
        <taxon>Bacillaceae</taxon>
        <taxon>Halalkalibacter</taxon>
    </lineage>
</organism>
<dbReference type="Pfam" id="PF13021">
    <property type="entry name" value="DUF3885"/>
    <property type="match status" value="1"/>
</dbReference>
<comment type="caution">
    <text evidence="2">The sequence shown here is derived from an EMBL/GenBank/DDBJ whole genome shotgun (WGS) entry which is preliminary data.</text>
</comment>
<feature type="domain" description="DUF3885" evidence="1">
    <location>
        <begin position="4"/>
        <end position="182"/>
    </location>
</feature>
<reference evidence="2 3" key="1">
    <citation type="submission" date="2024-09" db="EMBL/GenBank/DDBJ databases">
        <authorList>
            <person name="Sun Q."/>
            <person name="Mori K."/>
        </authorList>
    </citation>
    <scope>NUCLEOTIDE SEQUENCE [LARGE SCALE GENOMIC DNA]</scope>
    <source>
        <strain evidence="2 3">NCAIM B.02301</strain>
    </source>
</reference>
<keyword evidence="3" id="KW-1185">Reference proteome</keyword>
<protein>
    <submittedName>
        <fullName evidence="2">DUF3885 domain-containing protein</fullName>
    </submittedName>
</protein>
<evidence type="ECO:0000313" key="3">
    <source>
        <dbReference type="Proteomes" id="UP001589833"/>
    </source>
</evidence>
<proteinExistence type="predicted"/>
<dbReference type="InterPro" id="IPR024976">
    <property type="entry name" value="DUF3885"/>
</dbReference>
<dbReference type="EMBL" id="JBHLTR010000046">
    <property type="protein sequence ID" value="MFC0560873.1"/>
    <property type="molecule type" value="Genomic_DNA"/>
</dbReference>
<evidence type="ECO:0000259" key="1">
    <source>
        <dbReference type="Pfam" id="PF13021"/>
    </source>
</evidence>
<dbReference type="RefSeq" id="WP_273847837.1">
    <property type="nucleotide sequence ID" value="NZ_JBHLTR010000046.1"/>
</dbReference>
<sequence length="305" mass="36449">MRLLEQLMKNSNYWIRFELGLIQLEDKEYIHEMHHRATIILNSMFDKNDGILIFAHVSNPVDYKGIDIPNIKRFIKNKKLIYDLKCKTIPFEFDEEDTEMETKQYSLKVKKNDIRLGYLIQSIGYKEFRMKPRVNGTLYLLNSTKKMLFHMYDDRGCDVYGLEKGKLLPLYHKFRKWILDYNRIQIDRMFGDGLFSIYETPEDMKKRLELNRKKVEETEINLYEVNTCHITHKLEIPKEFAEECLSEMAQTGFEINIEQKFSDSIILKAMKTEALALVEYQTELMSLYSRKFKGEYVSWSAIRAF</sequence>
<name>A0ABV6NLA4_9BACI</name>
<gene>
    <name evidence="2" type="ORF">ACFFH4_18110</name>
</gene>